<dbReference type="EMBL" id="CAXKWB010005147">
    <property type="protein sequence ID" value="CAL4076944.1"/>
    <property type="molecule type" value="Genomic_DNA"/>
</dbReference>
<dbReference type="Proteomes" id="UP001497623">
    <property type="component" value="Unassembled WGS sequence"/>
</dbReference>
<organism evidence="2 3">
    <name type="scientific">Meganyctiphanes norvegica</name>
    <name type="common">Northern krill</name>
    <name type="synonym">Thysanopoda norvegica</name>
    <dbReference type="NCBI Taxonomy" id="48144"/>
    <lineage>
        <taxon>Eukaryota</taxon>
        <taxon>Metazoa</taxon>
        <taxon>Ecdysozoa</taxon>
        <taxon>Arthropoda</taxon>
        <taxon>Crustacea</taxon>
        <taxon>Multicrustacea</taxon>
        <taxon>Malacostraca</taxon>
        <taxon>Eumalacostraca</taxon>
        <taxon>Eucarida</taxon>
        <taxon>Euphausiacea</taxon>
        <taxon>Euphausiidae</taxon>
        <taxon>Meganyctiphanes</taxon>
    </lineage>
</organism>
<protein>
    <recommendedName>
        <fullName evidence="4">Protein sleepless</fullName>
    </recommendedName>
</protein>
<sequence length="121" mass="12548">MKSLSLSLFVLLAVVHIGSGLKCYVGGKNSTTESHLKEKLILVPIKTCTKITTTVQGQSSVVRGGSPLDHSSGCSSTAVAQIETCYCNSDRCNTAATTAPISVAALLSTLILGPVLVDRLV</sequence>
<evidence type="ECO:0000313" key="2">
    <source>
        <dbReference type="EMBL" id="CAL4076944.1"/>
    </source>
</evidence>
<reference evidence="2 3" key="1">
    <citation type="submission" date="2024-05" db="EMBL/GenBank/DDBJ databases">
        <authorList>
            <person name="Wallberg A."/>
        </authorList>
    </citation>
    <scope>NUCLEOTIDE SEQUENCE [LARGE SCALE GENOMIC DNA]</scope>
</reference>
<evidence type="ECO:0000256" key="1">
    <source>
        <dbReference type="SAM" id="SignalP"/>
    </source>
</evidence>
<proteinExistence type="predicted"/>
<name>A0AAV2QD99_MEGNR</name>
<accession>A0AAV2QD99</accession>
<evidence type="ECO:0000313" key="3">
    <source>
        <dbReference type="Proteomes" id="UP001497623"/>
    </source>
</evidence>
<keyword evidence="1" id="KW-0732">Signal</keyword>
<comment type="caution">
    <text evidence="2">The sequence shown here is derived from an EMBL/GenBank/DDBJ whole genome shotgun (WGS) entry which is preliminary data.</text>
</comment>
<evidence type="ECO:0008006" key="4">
    <source>
        <dbReference type="Google" id="ProtNLM"/>
    </source>
</evidence>
<feature type="chain" id="PRO_5043562038" description="Protein sleepless" evidence="1">
    <location>
        <begin position="21"/>
        <end position="121"/>
    </location>
</feature>
<dbReference type="SUPFAM" id="SSF57302">
    <property type="entry name" value="Snake toxin-like"/>
    <property type="match status" value="1"/>
</dbReference>
<feature type="signal peptide" evidence="1">
    <location>
        <begin position="1"/>
        <end position="20"/>
    </location>
</feature>
<gene>
    <name evidence="2" type="ORF">MNOR_LOCUS10285</name>
</gene>
<keyword evidence="3" id="KW-1185">Reference proteome</keyword>
<dbReference type="AlphaFoldDB" id="A0AAV2QD99"/>
<dbReference type="InterPro" id="IPR045860">
    <property type="entry name" value="Snake_toxin-like_sf"/>
</dbReference>